<dbReference type="EMBL" id="JAFJYH010000429">
    <property type="protein sequence ID" value="KAG4411900.1"/>
    <property type="molecule type" value="Genomic_DNA"/>
</dbReference>
<evidence type="ECO:0000256" key="4">
    <source>
        <dbReference type="ARBA" id="ARBA00022946"/>
    </source>
</evidence>
<evidence type="ECO:0000313" key="8">
    <source>
        <dbReference type="Proteomes" id="UP000664132"/>
    </source>
</evidence>
<evidence type="ECO:0000256" key="2">
    <source>
        <dbReference type="ARBA" id="ARBA00006617"/>
    </source>
</evidence>
<dbReference type="AlphaFoldDB" id="A0A8H7SZV6"/>
<evidence type="ECO:0000256" key="1">
    <source>
        <dbReference type="ARBA" id="ARBA00004450"/>
    </source>
</evidence>
<comment type="caution">
    <text evidence="7">The sequence shown here is derived from an EMBL/GenBank/DDBJ whole genome shotgun (WGS) entry which is preliminary data.</text>
</comment>
<keyword evidence="5" id="KW-0496">Mitochondrion</keyword>
<evidence type="ECO:0008006" key="9">
    <source>
        <dbReference type="Google" id="ProtNLM"/>
    </source>
</evidence>
<comment type="similarity">
    <text evidence="2">Belongs to the FMP52 family.</text>
</comment>
<proteinExistence type="inferred from homology"/>
<evidence type="ECO:0000256" key="5">
    <source>
        <dbReference type="ARBA" id="ARBA00023128"/>
    </source>
</evidence>
<dbReference type="Pfam" id="PF08732">
    <property type="entry name" value="HIM1"/>
    <property type="match status" value="1"/>
</dbReference>
<keyword evidence="3" id="KW-1000">Mitochondrion outer membrane</keyword>
<sequence length="247" mass="25846">MASTAVIGSTGLVVCTKMTNLFPLLPNISPQGSFILSTLLSSPSVSTVYAIARRQPTSTDAKLKPLVNKETSHWAASITNVSPPPSIFLSALGTTKAAAGSLEAQRKIDVDLNLEVAKAAKAAGVKICVLVSSASASAKSMIPYSKMKGEIEDAIKELGFEHTVILRPGLLVGSREESRPAEAIMRGVANCLGSVAHVLKDTWAQDAEVVGKAAVSAGLQALEGGKPKVWEIGQSEIVKLGRTEWKA</sequence>
<protein>
    <recommendedName>
        <fullName evidence="9">NAD(P)-binding domain-containing protein</fullName>
    </recommendedName>
</protein>
<evidence type="ECO:0000256" key="6">
    <source>
        <dbReference type="ARBA" id="ARBA00023136"/>
    </source>
</evidence>
<dbReference type="InterPro" id="IPR014843">
    <property type="entry name" value="Him1/Fmp52"/>
</dbReference>
<evidence type="ECO:0000313" key="7">
    <source>
        <dbReference type="EMBL" id="KAG4411900.1"/>
    </source>
</evidence>
<accession>A0A8H7SZV6</accession>
<dbReference type="GO" id="GO:0051170">
    <property type="term" value="P:import into nucleus"/>
    <property type="evidence" value="ECO:0007669"/>
    <property type="project" value="TreeGrafter"/>
</dbReference>
<dbReference type="SUPFAM" id="SSF51735">
    <property type="entry name" value="NAD(P)-binding Rossmann-fold domains"/>
    <property type="match status" value="1"/>
</dbReference>
<dbReference type="FunFam" id="3.40.50.720:FF:000366">
    <property type="entry name" value="Protein FMP52, mitochondrial"/>
    <property type="match status" value="1"/>
</dbReference>
<evidence type="ECO:0000256" key="3">
    <source>
        <dbReference type="ARBA" id="ARBA00022787"/>
    </source>
</evidence>
<organism evidence="7 8">
    <name type="scientific">Cadophora malorum</name>
    <dbReference type="NCBI Taxonomy" id="108018"/>
    <lineage>
        <taxon>Eukaryota</taxon>
        <taxon>Fungi</taxon>
        <taxon>Dikarya</taxon>
        <taxon>Ascomycota</taxon>
        <taxon>Pezizomycotina</taxon>
        <taxon>Leotiomycetes</taxon>
        <taxon>Helotiales</taxon>
        <taxon>Ploettnerulaceae</taxon>
        <taxon>Cadophora</taxon>
    </lineage>
</organism>
<keyword evidence="8" id="KW-1185">Reference proteome</keyword>
<keyword evidence="4" id="KW-0809">Transit peptide</keyword>
<dbReference type="GO" id="GO:0005741">
    <property type="term" value="C:mitochondrial outer membrane"/>
    <property type="evidence" value="ECO:0007669"/>
    <property type="project" value="UniProtKB-SubCell"/>
</dbReference>
<name>A0A8H7SZV6_9HELO</name>
<dbReference type="Proteomes" id="UP000664132">
    <property type="component" value="Unassembled WGS sequence"/>
</dbReference>
<keyword evidence="6" id="KW-0472">Membrane</keyword>
<dbReference type="PANTHER" id="PTHR14097:SF7">
    <property type="entry name" value="OXIDOREDUCTASE HTATIP2"/>
    <property type="match status" value="1"/>
</dbReference>
<gene>
    <name evidence="7" type="ORF">IFR04_014962</name>
</gene>
<dbReference type="InterPro" id="IPR036291">
    <property type="entry name" value="NAD(P)-bd_dom_sf"/>
</dbReference>
<dbReference type="PANTHER" id="PTHR14097">
    <property type="entry name" value="OXIDOREDUCTASE HTATIP2"/>
    <property type="match status" value="1"/>
</dbReference>
<comment type="subcellular location">
    <subcellularLocation>
        <location evidence="1">Mitochondrion outer membrane</location>
        <topology evidence="1">Peripheral membrane protein</topology>
    </subcellularLocation>
</comment>
<dbReference type="Gene3D" id="3.40.50.720">
    <property type="entry name" value="NAD(P)-binding Rossmann-like Domain"/>
    <property type="match status" value="1"/>
</dbReference>
<dbReference type="OrthoDB" id="430436at2759"/>
<reference evidence="7" key="1">
    <citation type="submission" date="2021-02" db="EMBL/GenBank/DDBJ databases">
        <title>Genome sequence Cadophora malorum strain M34.</title>
        <authorList>
            <person name="Stefanovic E."/>
            <person name="Vu D."/>
            <person name="Scully C."/>
            <person name="Dijksterhuis J."/>
            <person name="Roader J."/>
            <person name="Houbraken J."/>
        </authorList>
    </citation>
    <scope>NUCLEOTIDE SEQUENCE</scope>
    <source>
        <strain evidence="7">M34</strain>
    </source>
</reference>